<dbReference type="Gene3D" id="3.40.50.300">
    <property type="entry name" value="P-loop containing nucleotide triphosphate hydrolases"/>
    <property type="match status" value="3"/>
</dbReference>
<dbReference type="PANTHER" id="PTHR11070:SF17">
    <property type="entry name" value="DNA HELICASE IV"/>
    <property type="match status" value="1"/>
</dbReference>
<evidence type="ECO:0000256" key="3">
    <source>
        <dbReference type="ARBA" id="ARBA00022806"/>
    </source>
</evidence>
<evidence type="ECO:0000313" key="7">
    <source>
        <dbReference type="EMBL" id="MBM6619457.1"/>
    </source>
</evidence>
<dbReference type="Proteomes" id="UP001518925">
    <property type="component" value="Unassembled WGS sequence"/>
</dbReference>
<proteinExistence type="predicted"/>
<dbReference type="PROSITE" id="PS51198">
    <property type="entry name" value="UVRD_HELICASE_ATP_BIND"/>
    <property type="match status" value="1"/>
</dbReference>
<keyword evidence="8" id="KW-1185">Reference proteome</keyword>
<keyword evidence="4 5" id="KW-0067">ATP-binding</keyword>
<dbReference type="InterPro" id="IPR013986">
    <property type="entry name" value="DExx_box_DNA_helicase_dom_sf"/>
</dbReference>
<evidence type="ECO:0000256" key="2">
    <source>
        <dbReference type="ARBA" id="ARBA00022801"/>
    </source>
</evidence>
<dbReference type="InterPro" id="IPR027417">
    <property type="entry name" value="P-loop_NTPase"/>
</dbReference>
<dbReference type="Gene3D" id="1.10.10.160">
    <property type="match status" value="1"/>
</dbReference>
<accession>A0ABS2DLU8</accession>
<dbReference type="NCBIfam" id="NF041464">
    <property type="entry name" value="HelD_BACSU"/>
    <property type="match status" value="1"/>
</dbReference>
<dbReference type="InterPro" id="IPR000212">
    <property type="entry name" value="DNA_helicase_UvrD/REP"/>
</dbReference>
<dbReference type="RefSeq" id="WP_204204915.1">
    <property type="nucleotide sequence ID" value="NZ_JAFELM010000043.1"/>
</dbReference>
<protein>
    <submittedName>
        <fullName evidence="7">AAA family ATPase</fullName>
    </submittedName>
</protein>
<evidence type="ECO:0000256" key="1">
    <source>
        <dbReference type="ARBA" id="ARBA00022741"/>
    </source>
</evidence>
<name>A0ABS2DLU8_9BACI</name>
<evidence type="ECO:0000313" key="8">
    <source>
        <dbReference type="Proteomes" id="UP001518925"/>
    </source>
</evidence>
<evidence type="ECO:0000259" key="6">
    <source>
        <dbReference type="PROSITE" id="PS51198"/>
    </source>
</evidence>
<organism evidence="7 8">
    <name type="scientific">Bacillus suaedaesalsae</name>
    <dbReference type="NCBI Taxonomy" id="2810349"/>
    <lineage>
        <taxon>Bacteria</taxon>
        <taxon>Bacillati</taxon>
        <taxon>Bacillota</taxon>
        <taxon>Bacilli</taxon>
        <taxon>Bacillales</taxon>
        <taxon>Bacillaceae</taxon>
        <taxon>Bacillus</taxon>
    </lineage>
</organism>
<dbReference type="SUPFAM" id="SSF52540">
    <property type="entry name" value="P-loop containing nucleoside triphosphate hydrolases"/>
    <property type="match status" value="1"/>
</dbReference>
<dbReference type="InterPro" id="IPR048228">
    <property type="entry name" value="HelD_bacillota"/>
</dbReference>
<keyword evidence="2 5" id="KW-0378">Hydrolase</keyword>
<dbReference type="EMBL" id="JAFELM010000043">
    <property type="protein sequence ID" value="MBM6619457.1"/>
    <property type="molecule type" value="Genomic_DNA"/>
</dbReference>
<keyword evidence="1 5" id="KW-0547">Nucleotide-binding</keyword>
<gene>
    <name evidence="7" type="ORF">JR050_17485</name>
</gene>
<dbReference type="Pfam" id="PF00580">
    <property type="entry name" value="UvrD-helicase"/>
    <property type="match status" value="1"/>
</dbReference>
<sequence length="761" mass="89329">MSITKQPDFQKEVERLTFTKNYIETIIIATETTKENYRDKISEAFQDMDWLDSSLSYSNILTNAQFMERSAEEVRNLKKIRPKPYFARINFKANDRPIEEQLYIGKASVFDRESQQPIIVDWRSPIANVYYDGRLGEVEYIAEGETYEGYLSLKRQYEIEDGSLLDYRDVDLTTNDELLQESLARSSDNRLTEIVSTIQAEQNQIIRADLNRPIIVQGAAGSGKTTIALHRISYFIYTLGHEFDPENMMVIAPNRLFIDYISEVLPELGVDRIRQTTYIDYVQDCIRKKIKVIPQEKKLMTLIHSEETEVNKVKWISRFKGSLEYQRMIEQYMKDIQSTFYPKEDFSVERFRLMTAKKIKRLFATEYHYLPYYRRLDRIKKVLQGDVKRKKKQMLHKVQAIYEYKLDKALAEREPLKRRVAVSNCMDEKEERVKVVEKEIRSAVTQFMKQFPKLALLDYYHDMFTYDVFKKLANGILTDEQINEFLSYQAELTRTKQYEVEDLASLLYLQHYLYGIDPELKAKNIVIDEAQDYSYFQFFALKSLLGTDMFTIVGDLAQGIHAYRGMNDWNVLVNKIFPRANYVTMQKSYRTTVEIMNTANEILGLMVEDIPKVEPVVRHGNKPLFIEITSQKKLVQEIENQVESQRQDRMKTFAVITKTETEAKMLDSYFRKHSSLETKLLIGMEEMTKEKVVITPSYIAKGLEFDSVFVVSLEDPYSNNDIDIKLLYVAMTRPLHRLTLLAGNEESLLLDYVDSILYDTQ</sequence>
<keyword evidence="3 5" id="KW-0347">Helicase</keyword>
<feature type="binding site" evidence="5">
    <location>
        <begin position="218"/>
        <end position="225"/>
    </location>
    <ligand>
        <name>ATP</name>
        <dbReference type="ChEBI" id="CHEBI:30616"/>
    </ligand>
</feature>
<dbReference type="InterPro" id="IPR014016">
    <property type="entry name" value="UvrD-like_ATP-bd"/>
</dbReference>
<comment type="caution">
    <text evidence="7">The sequence shown here is derived from an EMBL/GenBank/DDBJ whole genome shotgun (WGS) entry which is preliminary data.</text>
</comment>
<evidence type="ECO:0000256" key="5">
    <source>
        <dbReference type="PROSITE-ProRule" id="PRU00560"/>
    </source>
</evidence>
<evidence type="ECO:0000256" key="4">
    <source>
        <dbReference type="ARBA" id="ARBA00022840"/>
    </source>
</evidence>
<feature type="domain" description="UvrD-like helicase ATP-binding" evidence="6">
    <location>
        <begin position="197"/>
        <end position="592"/>
    </location>
</feature>
<reference evidence="7 8" key="1">
    <citation type="submission" date="2021-02" db="EMBL/GenBank/DDBJ databases">
        <title>Bacillus sp. RD4P76, an endophyte from a halophyte.</title>
        <authorList>
            <person name="Sun J.-Q."/>
        </authorList>
    </citation>
    <scope>NUCLEOTIDE SEQUENCE [LARGE SCALE GENOMIC DNA]</scope>
    <source>
        <strain evidence="7 8">RD4P76</strain>
    </source>
</reference>
<dbReference type="PANTHER" id="PTHR11070">
    <property type="entry name" value="UVRD / RECB / PCRA DNA HELICASE FAMILY MEMBER"/>
    <property type="match status" value="1"/>
</dbReference>